<sequence>MAEKGAHLTGTTYVKPTIFEIVAQELLASTLEPAFKKILSFFISFNPKRYGWFEQWSDEVYATFHGLLQNFYLNNYAASFSETFYGLKRINSSNSKINGKLSEKQRKLSLILIILYPYIQSKVQQYKLDEVDGKLPRNEWQRFLRTHCIKAHQIFLFMYEIFGIYYYLAYISNHSSYPSPTFNLLSLTLTYSQPTEVISISEIFDKWKNGNFYANDGIHLIQRGCMKTLEFSAFLFQFINWWNQENHHTNLLSLPLPPSPTISVIANQYAKLCPVCLKIPSIPTALTVSGYIFCYTCITKKLQIEGKCPVTGYPAKEDNLIRIYVNY</sequence>
<evidence type="ECO:0000256" key="4">
    <source>
        <dbReference type="ARBA" id="ARBA00018980"/>
    </source>
</evidence>
<organism evidence="17 18">
    <name type="scientific">Microctonus aethiopoides</name>
    <dbReference type="NCBI Taxonomy" id="144406"/>
    <lineage>
        <taxon>Eukaryota</taxon>
        <taxon>Metazoa</taxon>
        <taxon>Ecdysozoa</taxon>
        <taxon>Arthropoda</taxon>
        <taxon>Hexapoda</taxon>
        <taxon>Insecta</taxon>
        <taxon>Pterygota</taxon>
        <taxon>Neoptera</taxon>
        <taxon>Endopterygota</taxon>
        <taxon>Hymenoptera</taxon>
        <taxon>Apocrita</taxon>
        <taxon>Ichneumonoidea</taxon>
        <taxon>Braconidae</taxon>
        <taxon>Euphorinae</taxon>
        <taxon>Microctonus</taxon>
    </lineage>
</organism>
<dbReference type="CDD" id="cd16451">
    <property type="entry name" value="mRING_PEX12"/>
    <property type="match status" value="1"/>
</dbReference>
<keyword evidence="5" id="KW-0813">Transport</keyword>
<evidence type="ECO:0000256" key="3">
    <source>
        <dbReference type="ARBA" id="ARBA00008704"/>
    </source>
</evidence>
<comment type="pathway">
    <text evidence="2">Protein modification; protein ubiquitination.</text>
</comment>
<dbReference type="PANTHER" id="PTHR12888">
    <property type="entry name" value="PEROXISOME ASSEMBLY PROTEIN 12 PEROXIN-12"/>
    <property type="match status" value="1"/>
</dbReference>
<evidence type="ECO:0000256" key="1">
    <source>
        <dbReference type="ARBA" id="ARBA00004585"/>
    </source>
</evidence>
<reference evidence="17" key="2">
    <citation type="submission" date="2023-03" db="EMBL/GenBank/DDBJ databases">
        <authorList>
            <person name="Inwood S.N."/>
            <person name="Skelly J.G."/>
            <person name="Guhlin J."/>
            <person name="Harrop T.W.R."/>
            <person name="Goldson S.G."/>
            <person name="Dearden P.K."/>
        </authorList>
    </citation>
    <scope>NUCLEOTIDE SEQUENCE</scope>
    <source>
        <strain evidence="17">Irish</strain>
        <tissue evidence="17">Whole body</tissue>
    </source>
</reference>
<protein>
    <recommendedName>
        <fullName evidence="4 15">Peroxisome assembly protein 12</fullName>
    </recommendedName>
    <alternativeName>
        <fullName evidence="14 15">Peroxin-12</fullName>
    </alternativeName>
</protein>
<dbReference type="GO" id="GO:1990429">
    <property type="term" value="C:peroxisomal importomer complex"/>
    <property type="evidence" value="ECO:0007669"/>
    <property type="project" value="TreeGrafter"/>
</dbReference>
<evidence type="ECO:0000256" key="12">
    <source>
        <dbReference type="ARBA" id="ARBA00023136"/>
    </source>
</evidence>
<dbReference type="Proteomes" id="UP001168990">
    <property type="component" value="Unassembled WGS sequence"/>
</dbReference>
<evidence type="ECO:0000256" key="2">
    <source>
        <dbReference type="ARBA" id="ARBA00004906"/>
    </source>
</evidence>
<evidence type="ECO:0000256" key="11">
    <source>
        <dbReference type="ARBA" id="ARBA00022989"/>
    </source>
</evidence>
<dbReference type="InterPro" id="IPR017375">
    <property type="entry name" value="PEX12"/>
</dbReference>
<dbReference type="InterPro" id="IPR006845">
    <property type="entry name" value="Pex_N"/>
</dbReference>
<keyword evidence="11" id="KW-1133">Transmembrane helix</keyword>
<dbReference type="Gene3D" id="3.30.40.10">
    <property type="entry name" value="Zinc/RING finger domain, C3HC4 (zinc finger)"/>
    <property type="match status" value="1"/>
</dbReference>
<gene>
    <name evidence="17" type="ORF">PV328_003591</name>
</gene>
<comment type="function">
    <text evidence="15">Component of a retrotranslocation channel required for peroxisome organization by mediating export of the PEX5 receptor from peroxisomes to the cytosol, thereby promoting PEX5 recycling.</text>
</comment>
<dbReference type="GO" id="GO:0016558">
    <property type="term" value="P:protein import into peroxisome matrix"/>
    <property type="evidence" value="ECO:0007669"/>
    <property type="project" value="UniProtKB-UniRule"/>
</dbReference>
<comment type="subcellular location">
    <subcellularLocation>
        <location evidence="1">Peroxisome membrane</location>
        <topology evidence="1">Multi-pass membrane protein</topology>
    </subcellularLocation>
</comment>
<evidence type="ECO:0000256" key="8">
    <source>
        <dbReference type="ARBA" id="ARBA00022771"/>
    </source>
</evidence>
<dbReference type="PIRSF" id="PIRSF038074">
    <property type="entry name" value="Peroxisome_assembly_p12"/>
    <property type="match status" value="1"/>
</dbReference>
<evidence type="ECO:0000313" key="18">
    <source>
        <dbReference type="Proteomes" id="UP001168990"/>
    </source>
</evidence>
<keyword evidence="8" id="KW-0863">Zinc-finger</keyword>
<dbReference type="AlphaFoldDB" id="A0AA39F8Z5"/>
<keyword evidence="6" id="KW-0812">Transmembrane</keyword>
<name>A0AA39F8Z5_9HYME</name>
<comment type="caution">
    <text evidence="17">The sequence shown here is derived from an EMBL/GenBank/DDBJ whole genome shotgun (WGS) entry which is preliminary data.</text>
</comment>
<dbReference type="EMBL" id="JAQQBS010001422">
    <property type="protein sequence ID" value="KAK0165034.1"/>
    <property type="molecule type" value="Genomic_DNA"/>
</dbReference>
<evidence type="ECO:0000259" key="16">
    <source>
        <dbReference type="Pfam" id="PF04757"/>
    </source>
</evidence>
<evidence type="ECO:0000256" key="7">
    <source>
        <dbReference type="ARBA" id="ARBA00022723"/>
    </source>
</evidence>
<dbReference type="GO" id="GO:0005778">
    <property type="term" value="C:peroxisomal membrane"/>
    <property type="evidence" value="ECO:0007669"/>
    <property type="project" value="UniProtKB-SubCell"/>
</dbReference>
<dbReference type="GO" id="GO:0004842">
    <property type="term" value="F:ubiquitin-protein transferase activity"/>
    <property type="evidence" value="ECO:0007669"/>
    <property type="project" value="TreeGrafter"/>
</dbReference>
<comment type="similarity">
    <text evidence="3 15">Belongs to the pex2/pex10/pex12 family.</text>
</comment>
<evidence type="ECO:0000256" key="10">
    <source>
        <dbReference type="ARBA" id="ARBA00022927"/>
    </source>
</evidence>
<proteinExistence type="inferred from homology"/>
<dbReference type="GO" id="GO:0008270">
    <property type="term" value="F:zinc ion binding"/>
    <property type="evidence" value="ECO:0007669"/>
    <property type="project" value="UniProtKB-KW"/>
</dbReference>
<keyword evidence="7" id="KW-0479">Metal-binding</keyword>
<keyword evidence="18" id="KW-1185">Reference proteome</keyword>
<dbReference type="GO" id="GO:0006513">
    <property type="term" value="P:protein monoubiquitination"/>
    <property type="evidence" value="ECO:0007669"/>
    <property type="project" value="TreeGrafter"/>
</dbReference>
<feature type="domain" description="Pex N-terminal" evidence="16">
    <location>
        <begin position="27"/>
        <end position="244"/>
    </location>
</feature>
<accession>A0AA39F8Z5</accession>
<evidence type="ECO:0000256" key="5">
    <source>
        <dbReference type="ARBA" id="ARBA00022448"/>
    </source>
</evidence>
<keyword evidence="12 15" id="KW-0472">Membrane</keyword>
<evidence type="ECO:0000256" key="6">
    <source>
        <dbReference type="ARBA" id="ARBA00022692"/>
    </source>
</evidence>
<reference evidence="17" key="1">
    <citation type="journal article" date="2023" name="bioRxiv">
        <title>Scaffold-level genome assemblies of two parasitoid biocontrol wasps reveal the parthenogenesis mechanism and an associated novel virus.</title>
        <authorList>
            <person name="Inwood S."/>
            <person name="Skelly J."/>
            <person name="Guhlin J."/>
            <person name="Harrop T."/>
            <person name="Goldson S."/>
            <person name="Dearden P."/>
        </authorList>
    </citation>
    <scope>NUCLEOTIDE SEQUENCE</scope>
    <source>
        <strain evidence="17">Irish</strain>
        <tissue evidence="17">Whole body</tissue>
    </source>
</reference>
<dbReference type="InterPro" id="IPR013083">
    <property type="entry name" value="Znf_RING/FYVE/PHD"/>
</dbReference>
<keyword evidence="9" id="KW-0862">Zinc</keyword>
<keyword evidence="10" id="KW-0653">Protein transport</keyword>
<keyword evidence="13 15" id="KW-0576">Peroxisome</keyword>
<evidence type="ECO:0000256" key="9">
    <source>
        <dbReference type="ARBA" id="ARBA00022833"/>
    </source>
</evidence>
<evidence type="ECO:0000256" key="14">
    <source>
        <dbReference type="ARBA" id="ARBA00029692"/>
    </source>
</evidence>
<evidence type="ECO:0000313" key="17">
    <source>
        <dbReference type="EMBL" id="KAK0165034.1"/>
    </source>
</evidence>
<dbReference type="Pfam" id="PF04757">
    <property type="entry name" value="Pex2_Pex12"/>
    <property type="match status" value="1"/>
</dbReference>
<evidence type="ECO:0000256" key="15">
    <source>
        <dbReference type="PIRNR" id="PIRNR038074"/>
    </source>
</evidence>
<dbReference type="PANTHER" id="PTHR12888:SF0">
    <property type="entry name" value="PEROXISOME ASSEMBLY PROTEIN 12"/>
    <property type="match status" value="1"/>
</dbReference>
<evidence type="ECO:0000256" key="13">
    <source>
        <dbReference type="ARBA" id="ARBA00023140"/>
    </source>
</evidence>
<dbReference type="SUPFAM" id="SSF57850">
    <property type="entry name" value="RING/U-box"/>
    <property type="match status" value="1"/>
</dbReference>